<feature type="non-terminal residue" evidence="1">
    <location>
        <position position="1"/>
    </location>
</feature>
<keyword evidence="1" id="KW-0808">Transferase</keyword>
<feature type="non-terminal residue" evidence="1">
    <location>
        <position position="119"/>
    </location>
</feature>
<sequence>VFPPQMRSWNRDPGGENLEFFIPFLGKYHRRVSRRCCQTCTPRSWVRDFGIPGCHSPIPGALTPVSFPSPQDGFYPEDHSALGFRDLSRLTEADTRFRGWLVRRVCGFLAAWEWEIPVE</sequence>
<accession>A0A7K9ADD8</accession>
<name>A0A7K9ADD8_9PASS</name>
<organism evidence="1 2">
    <name type="scientific">Grallaria varia</name>
    <name type="common">variegated antpitta</name>
    <dbReference type="NCBI Taxonomy" id="117165"/>
    <lineage>
        <taxon>Eukaryota</taxon>
        <taxon>Metazoa</taxon>
        <taxon>Chordata</taxon>
        <taxon>Craniata</taxon>
        <taxon>Vertebrata</taxon>
        <taxon>Euteleostomi</taxon>
        <taxon>Archelosauria</taxon>
        <taxon>Archosauria</taxon>
        <taxon>Dinosauria</taxon>
        <taxon>Saurischia</taxon>
        <taxon>Theropoda</taxon>
        <taxon>Coelurosauria</taxon>
        <taxon>Aves</taxon>
        <taxon>Neognathae</taxon>
        <taxon>Neoaves</taxon>
        <taxon>Telluraves</taxon>
        <taxon>Australaves</taxon>
        <taxon>Passeriformes</taxon>
        <taxon>Formicariidae</taxon>
        <taxon>Grallaria</taxon>
    </lineage>
</organism>
<keyword evidence="2" id="KW-1185">Reference proteome</keyword>
<evidence type="ECO:0000313" key="2">
    <source>
        <dbReference type="Proteomes" id="UP000591535"/>
    </source>
</evidence>
<proteinExistence type="predicted"/>
<comment type="caution">
    <text evidence="1">The sequence shown here is derived from an EMBL/GenBank/DDBJ whole genome shotgun (WGS) entry which is preliminary data.</text>
</comment>
<reference evidence="1 2" key="1">
    <citation type="submission" date="2019-09" db="EMBL/GenBank/DDBJ databases">
        <title>Bird 10,000 Genomes (B10K) Project - Family phase.</title>
        <authorList>
            <person name="Zhang G."/>
        </authorList>
    </citation>
    <scope>NUCLEOTIDE SEQUENCE [LARGE SCALE GENOMIC DNA]</scope>
    <source>
        <strain evidence="1">B10K-DU-001-02</strain>
        <tissue evidence="1">Muscle</tissue>
    </source>
</reference>
<evidence type="ECO:0000313" key="1">
    <source>
        <dbReference type="EMBL" id="NXG25823.1"/>
    </source>
</evidence>
<gene>
    <name evidence="1" type="primary">Gpat2_1</name>
    <name evidence="1" type="ORF">GRAVAR_R15649</name>
</gene>
<dbReference type="GO" id="GO:0016746">
    <property type="term" value="F:acyltransferase activity"/>
    <property type="evidence" value="ECO:0007669"/>
    <property type="project" value="UniProtKB-KW"/>
</dbReference>
<dbReference type="Proteomes" id="UP000591535">
    <property type="component" value="Unassembled WGS sequence"/>
</dbReference>
<protein>
    <submittedName>
        <fullName evidence="1">GPAT2 acyltransferase</fullName>
    </submittedName>
</protein>
<dbReference type="AlphaFoldDB" id="A0A7K9ADD8"/>
<keyword evidence="1" id="KW-0012">Acyltransferase</keyword>
<dbReference type="EMBL" id="VWZG01013039">
    <property type="protein sequence ID" value="NXG25823.1"/>
    <property type="molecule type" value="Genomic_DNA"/>
</dbReference>